<keyword evidence="4" id="KW-1185">Reference proteome</keyword>
<evidence type="ECO:0000313" key="3">
    <source>
        <dbReference type="EMBL" id="PKT82350.1"/>
    </source>
</evidence>
<dbReference type="AlphaFoldDB" id="A0A2N3PKZ6"/>
<protein>
    <submittedName>
        <fullName evidence="3">HDOD domain-containing protein</fullName>
    </submittedName>
</protein>
<dbReference type="InterPro" id="IPR052340">
    <property type="entry name" value="RNase_Y/CdgJ"/>
</dbReference>
<evidence type="ECO:0000259" key="2">
    <source>
        <dbReference type="PROSITE" id="PS51833"/>
    </source>
</evidence>
<feature type="domain" description="HDOD" evidence="2">
    <location>
        <begin position="12"/>
        <end position="207"/>
    </location>
</feature>
<sequence length="269" mass="30312">MQSLISADIEALPPLPQTISELQKVCLDEETTIKQVANIIEKDPFLTAELIKYANSPIYGYARQIHSVFQAVSMFGISTAKGLAIASAVKSSFQIDLSPYKISTKDFVNSANLKSAFLLQWYDNKREFLGILIPCALVMHIGMVVITDCLKKQNKELEFAQQFDPKDFLESENRLINCNQFKILGLLFEHWNFESTMVQTANHLLSDELPTNLASYVYPLRVINALISPFSIANEAQIQAALQNARNYQLNLESFNATLENLETLQKLV</sequence>
<dbReference type="PROSITE" id="PS51833">
    <property type="entry name" value="HDOD"/>
    <property type="match status" value="1"/>
</dbReference>
<reference evidence="3 4" key="1">
    <citation type="submission" date="2016-07" db="EMBL/GenBank/DDBJ databases">
        <title>Detection of Helicobacter winghamensis from caecal content of red fox (Vulpes vulpes).</title>
        <authorList>
            <person name="Zanoni R.G."/>
            <person name="Florio D."/>
            <person name="Caffara M."/>
            <person name="Renzi M."/>
            <person name="Parisi A."/>
            <person name="Pasquali F."/>
            <person name="Manfreda G."/>
        </authorList>
    </citation>
    <scope>NUCLEOTIDE SEQUENCE [LARGE SCALE GENOMIC DNA]</scope>
    <source>
        <strain evidence="3 4">295_13</strain>
    </source>
</reference>
<proteinExistence type="predicted"/>
<dbReference type="SUPFAM" id="SSF109604">
    <property type="entry name" value="HD-domain/PDEase-like"/>
    <property type="match status" value="1"/>
</dbReference>
<comment type="caution">
    <text evidence="3">The sequence shown here is derived from an EMBL/GenBank/DDBJ whole genome shotgun (WGS) entry which is preliminary data.</text>
</comment>
<dbReference type="GeneID" id="97290690"/>
<dbReference type="InterPro" id="IPR013976">
    <property type="entry name" value="HDOD"/>
</dbReference>
<feature type="coiled-coil region" evidence="1">
    <location>
        <begin position="238"/>
        <end position="265"/>
    </location>
</feature>
<keyword evidence="1" id="KW-0175">Coiled coil</keyword>
<evidence type="ECO:0000313" key="4">
    <source>
        <dbReference type="Proteomes" id="UP000233350"/>
    </source>
</evidence>
<dbReference type="PANTHER" id="PTHR33525:SF3">
    <property type="entry name" value="RIBONUCLEASE Y"/>
    <property type="match status" value="1"/>
</dbReference>
<dbReference type="OrthoDB" id="9803649at2"/>
<dbReference type="PANTHER" id="PTHR33525">
    <property type="match status" value="1"/>
</dbReference>
<gene>
    <name evidence="3" type="ORF">BCM31_06565</name>
</gene>
<dbReference type="STRING" id="556267.HWAG_01575"/>
<name>A0A2N3PKZ6_9HELI</name>
<organism evidence="3 4">
    <name type="scientific">Helicobacter winghamensis</name>
    <dbReference type="NCBI Taxonomy" id="157268"/>
    <lineage>
        <taxon>Bacteria</taxon>
        <taxon>Pseudomonadati</taxon>
        <taxon>Campylobacterota</taxon>
        <taxon>Epsilonproteobacteria</taxon>
        <taxon>Campylobacterales</taxon>
        <taxon>Helicobacteraceae</taxon>
        <taxon>Helicobacter</taxon>
    </lineage>
</organism>
<dbReference type="Pfam" id="PF08668">
    <property type="entry name" value="HDOD"/>
    <property type="match status" value="1"/>
</dbReference>
<dbReference type="Proteomes" id="UP000233350">
    <property type="component" value="Unassembled WGS sequence"/>
</dbReference>
<evidence type="ECO:0000256" key="1">
    <source>
        <dbReference type="SAM" id="Coils"/>
    </source>
</evidence>
<dbReference type="EMBL" id="MBPK01000005">
    <property type="protein sequence ID" value="PKT82350.1"/>
    <property type="molecule type" value="Genomic_DNA"/>
</dbReference>
<accession>A0A2N3PKZ6</accession>
<dbReference type="Gene3D" id="1.10.3210.10">
    <property type="entry name" value="Hypothetical protein af1432"/>
    <property type="match status" value="1"/>
</dbReference>
<dbReference type="RefSeq" id="WP_006803273.1">
    <property type="nucleotide sequence ID" value="NZ_CABKOI010000017.1"/>
</dbReference>